<name>A0AC61S4J5_9BACT</name>
<sequence>MPSRPAQNTTAKINRTWIEPGTVRDGRQGITIHADIDIDDAKGRLIGCQAMFYSSPGGWSLRDKNGQYRVSPSLNYVAAFHFFRSDERSVRGRDDISIFIPIEELHIKGTHKYRIYTQ</sequence>
<comment type="caution">
    <text evidence="1">The sequence shown here is derived from an EMBL/GenBank/DDBJ whole genome shotgun (WGS) entry which is preliminary data.</text>
</comment>
<dbReference type="EMBL" id="SSTG01000093">
    <property type="protein sequence ID" value="THG47685.1"/>
    <property type="molecule type" value="Genomic_DNA"/>
</dbReference>
<protein>
    <submittedName>
        <fullName evidence="1">Uncharacterized protein</fullName>
    </submittedName>
</protein>
<evidence type="ECO:0000313" key="2">
    <source>
        <dbReference type="Proteomes" id="UP000305401"/>
    </source>
</evidence>
<proteinExistence type="predicted"/>
<reference evidence="1" key="1">
    <citation type="submission" date="2019-04" db="EMBL/GenBank/DDBJ databases">
        <title>Microbes associate with the intestines of laboratory mice.</title>
        <authorList>
            <person name="Navarre W."/>
            <person name="Wong E."/>
            <person name="Huang K.C."/>
            <person name="Tropini C."/>
            <person name="Ng K."/>
            <person name="Yu B."/>
        </authorList>
    </citation>
    <scope>NUCLEOTIDE SEQUENCE</scope>
    <source>
        <strain evidence="1">NM86_A22</strain>
    </source>
</reference>
<accession>A0AC61S4J5</accession>
<organism evidence="1 2">
    <name type="scientific">Muribaculum caecicola</name>
    <dbReference type="NCBI Taxonomy" id="3038144"/>
    <lineage>
        <taxon>Bacteria</taxon>
        <taxon>Pseudomonadati</taxon>
        <taxon>Bacteroidota</taxon>
        <taxon>Bacteroidia</taxon>
        <taxon>Bacteroidales</taxon>
        <taxon>Muribaculaceae</taxon>
        <taxon>Muribaculum</taxon>
    </lineage>
</organism>
<evidence type="ECO:0000313" key="1">
    <source>
        <dbReference type="EMBL" id="THG47685.1"/>
    </source>
</evidence>
<gene>
    <name evidence="1" type="ORF">E5990_07620</name>
</gene>
<dbReference type="Proteomes" id="UP000305401">
    <property type="component" value="Unassembled WGS sequence"/>
</dbReference>
<feature type="non-terminal residue" evidence="1">
    <location>
        <position position="118"/>
    </location>
</feature>
<keyword evidence="2" id="KW-1185">Reference proteome</keyword>